<protein>
    <recommendedName>
        <fullName evidence="4">CsbD-like domain-containing protein</fullName>
    </recommendedName>
</protein>
<dbReference type="EMBL" id="JAZHXI010000017">
    <property type="protein sequence ID" value="KAL2062408.1"/>
    <property type="molecule type" value="Genomic_DNA"/>
</dbReference>
<gene>
    <name evidence="2" type="ORF">VTL71DRAFT_6674</name>
</gene>
<proteinExistence type="predicted"/>
<evidence type="ECO:0008006" key="4">
    <source>
        <dbReference type="Google" id="ProtNLM"/>
    </source>
</evidence>
<organism evidence="2 3">
    <name type="scientific">Oculimacula yallundae</name>
    <dbReference type="NCBI Taxonomy" id="86028"/>
    <lineage>
        <taxon>Eukaryota</taxon>
        <taxon>Fungi</taxon>
        <taxon>Dikarya</taxon>
        <taxon>Ascomycota</taxon>
        <taxon>Pezizomycotina</taxon>
        <taxon>Leotiomycetes</taxon>
        <taxon>Helotiales</taxon>
        <taxon>Ploettnerulaceae</taxon>
        <taxon>Oculimacula</taxon>
    </lineage>
</organism>
<feature type="region of interest" description="Disordered" evidence="1">
    <location>
        <begin position="1"/>
        <end position="58"/>
    </location>
</feature>
<feature type="compositionally biased region" description="Basic and acidic residues" evidence="1">
    <location>
        <begin position="75"/>
        <end position="89"/>
    </location>
</feature>
<accession>A0ABR4C093</accession>
<dbReference type="Proteomes" id="UP001595075">
    <property type="component" value="Unassembled WGS sequence"/>
</dbReference>
<evidence type="ECO:0000256" key="1">
    <source>
        <dbReference type="SAM" id="MobiDB-lite"/>
    </source>
</evidence>
<reference evidence="2 3" key="1">
    <citation type="journal article" date="2024" name="Commun. Biol.">
        <title>Comparative genomic analysis of thermophilic fungi reveals convergent evolutionary adaptations and gene losses.</title>
        <authorList>
            <person name="Steindorff A.S."/>
            <person name="Aguilar-Pontes M.V."/>
            <person name="Robinson A.J."/>
            <person name="Andreopoulos B."/>
            <person name="LaButti K."/>
            <person name="Kuo A."/>
            <person name="Mondo S."/>
            <person name="Riley R."/>
            <person name="Otillar R."/>
            <person name="Haridas S."/>
            <person name="Lipzen A."/>
            <person name="Grimwood J."/>
            <person name="Schmutz J."/>
            <person name="Clum A."/>
            <person name="Reid I.D."/>
            <person name="Moisan M.C."/>
            <person name="Butler G."/>
            <person name="Nguyen T.T.M."/>
            <person name="Dewar K."/>
            <person name="Conant G."/>
            <person name="Drula E."/>
            <person name="Henrissat B."/>
            <person name="Hansel C."/>
            <person name="Singer S."/>
            <person name="Hutchinson M.I."/>
            <person name="de Vries R.P."/>
            <person name="Natvig D.O."/>
            <person name="Powell A.J."/>
            <person name="Tsang A."/>
            <person name="Grigoriev I.V."/>
        </authorList>
    </citation>
    <scope>NUCLEOTIDE SEQUENCE [LARGE SCALE GENOMIC DNA]</scope>
    <source>
        <strain evidence="2 3">CBS 494.80</strain>
    </source>
</reference>
<comment type="caution">
    <text evidence="2">The sequence shown here is derived from an EMBL/GenBank/DDBJ whole genome shotgun (WGS) entry which is preliminary data.</text>
</comment>
<feature type="compositionally biased region" description="Low complexity" evidence="1">
    <location>
        <begin position="32"/>
        <end position="49"/>
    </location>
</feature>
<name>A0ABR4C093_9HELO</name>
<evidence type="ECO:0000313" key="3">
    <source>
        <dbReference type="Proteomes" id="UP001595075"/>
    </source>
</evidence>
<sequence>MAQRNPVVGAESLSSTGRANEPIATGTGYGTAGSTTATTGHTTSTTGSGNSAGSGVKGVLAGIHGVGEKIRGEFNKGVDGAMGDKEGVLKNEQVANAGDRERLTGTFAGETKNREGALPGADGGRRY</sequence>
<evidence type="ECO:0000313" key="2">
    <source>
        <dbReference type="EMBL" id="KAL2062408.1"/>
    </source>
</evidence>
<feature type="region of interest" description="Disordered" evidence="1">
    <location>
        <begin position="75"/>
        <end position="127"/>
    </location>
</feature>
<keyword evidence="3" id="KW-1185">Reference proteome</keyword>